<dbReference type="InterPro" id="IPR036691">
    <property type="entry name" value="Endo/exonu/phosph_ase_sf"/>
</dbReference>
<dbReference type="InterPro" id="IPR025476">
    <property type="entry name" value="Helitron_helicase-like"/>
</dbReference>
<dbReference type="EC" id="5.6.2.3" evidence="1"/>
<dbReference type="Pfam" id="PF20209">
    <property type="entry name" value="DUF6570"/>
    <property type="match status" value="1"/>
</dbReference>
<reference evidence="5" key="1">
    <citation type="submission" date="2021-02" db="EMBL/GenBank/DDBJ databases">
        <authorList>
            <person name="Nowell W R."/>
        </authorList>
    </citation>
    <scope>NUCLEOTIDE SEQUENCE</scope>
</reference>
<evidence type="ECO:0000313" key="4">
    <source>
        <dbReference type="EMBL" id="CAF1362877.1"/>
    </source>
</evidence>
<comment type="catalytic activity">
    <reaction evidence="1">
        <text>ATP + H2O = ADP + phosphate + H(+)</text>
        <dbReference type="Rhea" id="RHEA:13065"/>
        <dbReference type="ChEBI" id="CHEBI:15377"/>
        <dbReference type="ChEBI" id="CHEBI:15378"/>
        <dbReference type="ChEBI" id="CHEBI:30616"/>
        <dbReference type="ChEBI" id="CHEBI:43474"/>
        <dbReference type="ChEBI" id="CHEBI:456216"/>
        <dbReference type="EC" id="5.6.2.3"/>
    </reaction>
</comment>
<dbReference type="InterPro" id="IPR027417">
    <property type="entry name" value="P-loop_NTPase"/>
</dbReference>
<evidence type="ECO:0000256" key="1">
    <source>
        <dbReference type="RuleBase" id="RU363044"/>
    </source>
</evidence>
<keyword evidence="1" id="KW-0227">DNA damage</keyword>
<dbReference type="Gene3D" id="3.40.50.300">
    <property type="entry name" value="P-loop containing nucleotide triphosphate hydrolases"/>
    <property type="match status" value="2"/>
</dbReference>
<organism evidence="5 6">
    <name type="scientific">Adineta steineri</name>
    <dbReference type="NCBI Taxonomy" id="433720"/>
    <lineage>
        <taxon>Eukaryota</taxon>
        <taxon>Metazoa</taxon>
        <taxon>Spiralia</taxon>
        <taxon>Gnathifera</taxon>
        <taxon>Rotifera</taxon>
        <taxon>Eurotatoria</taxon>
        <taxon>Bdelloidea</taxon>
        <taxon>Adinetida</taxon>
        <taxon>Adinetidae</taxon>
        <taxon>Adineta</taxon>
    </lineage>
</organism>
<dbReference type="GO" id="GO:0005524">
    <property type="term" value="F:ATP binding"/>
    <property type="evidence" value="ECO:0007669"/>
    <property type="project" value="UniProtKB-KW"/>
</dbReference>
<dbReference type="Pfam" id="PF14214">
    <property type="entry name" value="Helitron_like_N"/>
    <property type="match status" value="1"/>
</dbReference>
<keyword evidence="1" id="KW-0547">Nucleotide-binding</keyword>
<dbReference type="EMBL" id="CAJNOI010000924">
    <property type="protein sequence ID" value="CAF1362877.1"/>
    <property type="molecule type" value="Genomic_DNA"/>
</dbReference>
<dbReference type="Proteomes" id="UP000663877">
    <property type="component" value="Unassembled WGS sequence"/>
</dbReference>
<keyword evidence="1" id="KW-0067">ATP-binding</keyword>
<feature type="compositionally biased region" description="Basic and acidic residues" evidence="2">
    <location>
        <begin position="13"/>
        <end position="29"/>
    </location>
</feature>
<dbReference type="Pfam" id="PF02338">
    <property type="entry name" value="OTU"/>
    <property type="match status" value="1"/>
</dbReference>
<dbReference type="InterPro" id="IPR010285">
    <property type="entry name" value="DNA_helicase_pif1-like_DEAD"/>
</dbReference>
<keyword evidence="1" id="KW-0233">DNA recombination</keyword>
<dbReference type="PANTHER" id="PTHR47642">
    <property type="entry name" value="ATP-DEPENDENT DNA HELICASE"/>
    <property type="match status" value="1"/>
</dbReference>
<dbReference type="Proteomes" id="UP000663832">
    <property type="component" value="Unassembled WGS sequence"/>
</dbReference>
<dbReference type="SUPFAM" id="SSF52540">
    <property type="entry name" value="P-loop containing nucleoside triphosphate hydrolases"/>
    <property type="match status" value="2"/>
</dbReference>
<keyword evidence="6" id="KW-1185">Reference proteome</keyword>
<dbReference type="SUPFAM" id="SSF56219">
    <property type="entry name" value="DNase I-like"/>
    <property type="match status" value="1"/>
</dbReference>
<keyword evidence="1" id="KW-0378">Hydrolase</keyword>
<comment type="similarity">
    <text evidence="1">Belongs to the helicase family.</text>
</comment>
<dbReference type="GO" id="GO:0043139">
    <property type="term" value="F:5'-3' DNA helicase activity"/>
    <property type="evidence" value="ECO:0007669"/>
    <property type="project" value="UniProtKB-EC"/>
</dbReference>
<evidence type="ECO:0000256" key="2">
    <source>
        <dbReference type="SAM" id="MobiDB-lite"/>
    </source>
</evidence>
<keyword evidence="1" id="KW-0347">Helicase</keyword>
<evidence type="ECO:0000313" key="6">
    <source>
        <dbReference type="Proteomes" id="UP000663832"/>
    </source>
</evidence>
<comment type="caution">
    <text evidence="5">The sequence shown here is derived from an EMBL/GenBank/DDBJ whole genome shotgun (WGS) entry which is preliminary data.</text>
</comment>
<dbReference type="InterPro" id="IPR003323">
    <property type="entry name" value="OTU_dom"/>
</dbReference>
<evidence type="ECO:0000313" key="5">
    <source>
        <dbReference type="EMBL" id="CAF1592563.1"/>
    </source>
</evidence>
<feature type="domain" description="OTU" evidence="3">
    <location>
        <begin position="2178"/>
        <end position="2304"/>
    </location>
</feature>
<name>A0A816A876_9BILA</name>
<dbReference type="GO" id="GO:0006281">
    <property type="term" value="P:DNA repair"/>
    <property type="evidence" value="ECO:0007669"/>
    <property type="project" value="UniProtKB-KW"/>
</dbReference>
<dbReference type="InterPro" id="IPR046700">
    <property type="entry name" value="DUF6570"/>
</dbReference>
<protein>
    <recommendedName>
        <fullName evidence="1">ATP-dependent DNA helicase</fullName>
        <ecNumber evidence="1">5.6.2.3</ecNumber>
    </recommendedName>
</protein>
<dbReference type="Gene3D" id="3.90.70.80">
    <property type="match status" value="1"/>
</dbReference>
<gene>
    <name evidence="4" type="ORF">BJG266_LOCUS35596</name>
    <name evidence="5" type="ORF">QVE165_LOCUS51447</name>
</gene>
<evidence type="ECO:0000259" key="3">
    <source>
        <dbReference type="PROSITE" id="PS50802"/>
    </source>
</evidence>
<dbReference type="InterPro" id="IPR051055">
    <property type="entry name" value="PIF1_helicase"/>
</dbReference>
<accession>A0A816A876</accession>
<comment type="cofactor">
    <cofactor evidence="1">
        <name>Mg(2+)</name>
        <dbReference type="ChEBI" id="CHEBI:18420"/>
    </cofactor>
</comment>
<dbReference type="OrthoDB" id="416437at2759"/>
<dbReference type="EMBL" id="CAJNOM010001111">
    <property type="protein sequence ID" value="CAF1592563.1"/>
    <property type="molecule type" value="Genomic_DNA"/>
</dbReference>
<dbReference type="CDD" id="cd18809">
    <property type="entry name" value="SF1_C_RecD"/>
    <property type="match status" value="1"/>
</dbReference>
<dbReference type="InterPro" id="IPR038765">
    <property type="entry name" value="Papain-like_cys_pep_sf"/>
</dbReference>
<proteinExistence type="inferred from homology"/>
<dbReference type="PANTHER" id="PTHR47642:SF5">
    <property type="entry name" value="ATP-DEPENDENT DNA HELICASE"/>
    <property type="match status" value="1"/>
</dbReference>
<dbReference type="Pfam" id="PF03372">
    <property type="entry name" value="Exo_endo_phos"/>
    <property type="match status" value="1"/>
</dbReference>
<feature type="region of interest" description="Disordered" evidence="2">
    <location>
        <begin position="1"/>
        <end position="45"/>
    </location>
</feature>
<dbReference type="PROSITE" id="PS50802">
    <property type="entry name" value="OTU"/>
    <property type="match status" value="1"/>
</dbReference>
<keyword evidence="1" id="KW-0234">DNA repair</keyword>
<dbReference type="GO" id="GO:0000723">
    <property type="term" value="P:telomere maintenance"/>
    <property type="evidence" value="ECO:0007669"/>
    <property type="project" value="InterPro"/>
</dbReference>
<dbReference type="Pfam" id="PF05970">
    <property type="entry name" value="PIF1"/>
    <property type="match status" value="1"/>
</dbReference>
<sequence length="2320" mass="273133">MVRKKSTAAKVKSRQEAYRRRVEAKKDSNCNDTASNQSEDKSFDPVNNKEYLENLNIIQSTIKKVVSKVCRLESERNRQKKLREKKNLLIATMENETLILKRNRQRDWFKRKYSENLSFRSKIQEHSLKENRYKYMQKTDFYLKETNRLRAHGLEKYRKNIEFRNKLIARSKKYFSNKYHLDKKQREQKIGKSKTYILNKYHNDRKFRQEIINRSKNCILSKYHNDIEFRRKRLAESKAYMFNKYRTNAIFRNQYKARQRIQEFDKYNNNNEIRLRKRKYAINFYRNNYTPNIQKQRQLYNQRRRIKKKYIIAQSHNCVLKHRNLYIKNLKIFRDVIQEGPDYTCRVCGLALFRNQVIPYIEEKYITKNMSFEMKERIRSYLNNCSSIEDTWICKLCSDKIKKKEMPSRAIVNKLEVSEVPSELKKLNDLEKHLIALRLPFMKIVNLISGKLSSRLSQKGTKGPLHCVPSDVQDTALVLPRPVDKSMMVRLQLKRRLKYKAVWEEQLINPHDVRDALILLCKIHPAYKNIQINEIDENYLTSDRVDNIENNDESMDVDIVVEDQNSTIEIEKLNEDCTKRLTLGDIDNNNTKNDDEEEEDDKDIRTKYNIGTDCCTQPCDFNDFVVFDKQPSVVAPAEKNKLSSLLTDKTIEPLAFPHLFPDGKGSYDEERLVDLKWKEYCKARLFSADSRFAGDSSYIFFLQYLGDLKQVYSGINVAFRKKLPMNAKQSLDENQMKFLMKTDMIYRHLQTVRGSPQFWKQNLKNLFGMTRQIDFSHFFLTFSCADLRWKEFMNVFVRHSKTKNKESYTFEEKTKLLRSNPVLAARMFEKRFNTFMNLFIKGGAWSLGKVTDWFIRIEMQLRGSPHAHMPIWVKDAPKYSGPKTDNETRKKIVEFCDKYITTRFPSLNEDPILHNQIKDFQTHSRNHSKRCVRYPGKPCIFIFPRAVALRTFICEPIKIENDEDKERYKKIKKILIEMNAAMNLLEKEKILTWSDFDNLLVKYNWTYDEYEFALRIIHTRPTIIHKREPNARWVNQYNEELLRAWDANMDIQFVLDPYACAKYIMSYTTKPEKEMSLLLEATHKECREGNMTVREEMKKLTGTFFNNRQVSVQEAIYRATKMPLIHSSRGFVFVPAHSNSCKFLKPPNILKQMDPEDDDIYMSNLADKYFDRPMDPEFDICMADFASEYEIKSVNNNIKNPKTPIKRLQTLNFAVKKRCNRNAIIRYPYFNRETDKENYFENLLCLYLPIRNRNELEKPYELFYQTAEVFDNRQQCLRKVKDIVKENRKKYEAHFKETEEIESLYNQLSLDMKENEWAEIVANKEKESAWSREIEEEDNPDFNIIHTKKNKNTSVDLKQNFFTTDEMRPLLDSMNEEQQHIFYHVREWCVNRLHDSDVEPLRLFITGGAGTGKSHLLKCLHYEATKIFSRKKHLALDENIDEVHTLITAFTGAAAVNVGGVTIHSAFGIGPQYNSMNDNLSSERLNTYRCKLSTLKLLFVDEVSLIQSSLWGAMHSRLTQIMGIHSNTAIFGNIGIIAIGDFFQCSPVASSSIYSSLLWTDHFQYVDLKINERQKTNVFFSQMLNRIRKIKKKEDMTKEDREALEKCHQRYLNNEYNPEALHLFAKNAQVDAHNEKMLEKICTNIRTFYEVNNNNIQVKANENKQSKKNSTPLRLAKNARVMITKNICVNDGLANGVTGRLVDFVENNSKEISHIIIKCDSSKVGRLHRVSCPHCYGKDTICVIRESNTVDRSGFDLQSKKGAKQFPIRLSWAMTIHKAQGITVDQIVISTKNLFGSGMAYTALSRVRTLEGLFLIDLHLDKFYCNENVETIISQMKQIKNKALVFKKSSEFCNILFHNIEQLKPNFNAFRNHYVTYKADLICLAETWLTDTTNVNDFQIDGYNFLYQTRSSSYELNHLLHSQKGGGIAIYYRENIAIKKFHSNKHLNLEYISIEIEKHNIIIIVCYRSPQQSKTEFIENLVEHLKEINIEKRILIIGDFNENTLTDKSKKIENEFRKLGFDNLFQNIETTNSMTSIDCIYSNFIINKDLCRDVVGTYYSFHEALTCSIDLENNIAFLNKETEFNHDHNMEIENHSQSSISMIKLSHHKNKRKKSPDKEVSNKIFKKNLSSSMNSINYNLKEKQFKFLQNFHKIQENFNKEENQTNFTLSEQLNNIGFKIKRVIGDGNCFFRAISYQLYRHENNHRNLRAITIEYLINNINDFAPFVDDELDSSIDDYIERMSKYGTYADHLAVLATAAVINKNIIVHEKDHTPLLIPGADYLEDQVHVGYYPTRLHYDSILCMDDTSPFVPSDNVLLAI</sequence>
<dbReference type="Gene3D" id="3.60.10.10">
    <property type="entry name" value="Endonuclease/exonuclease/phosphatase"/>
    <property type="match status" value="1"/>
</dbReference>
<dbReference type="InterPro" id="IPR005135">
    <property type="entry name" value="Endo/exonuclease/phosphatase"/>
</dbReference>
<dbReference type="GO" id="GO:0016787">
    <property type="term" value="F:hydrolase activity"/>
    <property type="evidence" value="ECO:0007669"/>
    <property type="project" value="UniProtKB-KW"/>
</dbReference>
<dbReference type="GO" id="GO:0006310">
    <property type="term" value="P:DNA recombination"/>
    <property type="evidence" value="ECO:0007669"/>
    <property type="project" value="UniProtKB-KW"/>
</dbReference>
<dbReference type="SUPFAM" id="SSF54001">
    <property type="entry name" value="Cysteine proteinases"/>
    <property type="match status" value="1"/>
</dbReference>